<evidence type="ECO:0000313" key="2">
    <source>
        <dbReference type="Proteomes" id="UP000265566"/>
    </source>
</evidence>
<accession>A0A396HDB4</accession>
<dbReference type="Proteomes" id="UP000265566">
    <property type="component" value="Chromosome 6"/>
</dbReference>
<evidence type="ECO:0000313" key="1">
    <source>
        <dbReference type="EMBL" id="RHN49794.1"/>
    </source>
</evidence>
<sequence length="91" mass="10685">MELWPVCFFAVVQRLKNMWALHILSPSPLFLTTTKLEKCLLSLLSLSSTSLSFFSFTKHSVKYLVDRCNDENKFEEQFHPHYFRVGGLRVE</sequence>
<dbReference type="Gramene" id="rna34011">
    <property type="protein sequence ID" value="RHN49794.1"/>
    <property type="gene ID" value="gene34011"/>
</dbReference>
<organism evidence="1 2">
    <name type="scientific">Medicago truncatula</name>
    <name type="common">Barrel medic</name>
    <name type="synonym">Medicago tribuloides</name>
    <dbReference type="NCBI Taxonomy" id="3880"/>
    <lineage>
        <taxon>Eukaryota</taxon>
        <taxon>Viridiplantae</taxon>
        <taxon>Streptophyta</taxon>
        <taxon>Embryophyta</taxon>
        <taxon>Tracheophyta</taxon>
        <taxon>Spermatophyta</taxon>
        <taxon>Magnoliopsida</taxon>
        <taxon>eudicotyledons</taxon>
        <taxon>Gunneridae</taxon>
        <taxon>Pentapetalae</taxon>
        <taxon>rosids</taxon>
        <taxon>fabids</taxon>
        <taxon>Fabales</taxon>
        <taxon>Fabaceae</taxon>
        <taxon>Papilionoideae</taxon>
        <taxon>50 kb inversion clade</taxon>
        <taxon>NPAAA clade</taxon>
        <taxon>Hologalegina</taxon>
        <taxon>IRL clade</taxon>
        <taxon>Trifolieae</taxon>
        <taxon>Medicago</taxon>
    </lineage>
</organism>
<comment type="caution">
    <text evidence="1">The sequence shown here is derived from an EMBL/GenBank/DDBJ whole genome shotgun (WGS) entry which is preliminary data.</text>
</comment>
<reference evidence="2" key="1">
    <citation type="journal article" date="2018" name="Nat. Plants">
        <title>Whole-genome landscape of Medicago truncatula symbiotic genes.</title>
        <authorList>
            <person name="Pecrix Y."/>
            <person name="Staton S.E."/>
            <person name="Sallet E."/>
            <person name="Lelandais-Briere C."/>
            <person name="Moreau S."/>
            <person name="Carrere S."/>
            <person name="Blein T."/>
            <person name="Jardinaud M.F."/>
            <person name="Latrasse D."/>
            <person name="Zouine M."/>
            <person name="Zahm M."/>
            <person name="Kreplak J."/>
            <person name="Mayjonade B."/>
            <person name="Satge C."/>
            <person name="Perez M."/>
            <person name="Cauet S."/>
            <person name="Marande W."/>
            <person name="Chantry-Darmon C."/>
            <person name="Lopez-Roques C."/>
            <person name="Bouchez O."/>
            <person name="Berard A."/>
            <person name="Debelle F."/>
            <person name="Munos S."/>
            <person name="Bendahmane A."/>
            <person name="Berges H."/>
            <person name="Niebel A."/>
            <person name="Buitink J."/>
            <person name="Frugier F."/>
            <person name="Benhamed M."/>
            <person name="Crespi M."/>
            <person name="Gouzy J."/>
            <person name="Gamas P."/>
        </authorList>
    </citation>
    <scope>NUCLEOTIDE SEQUENCE [LARGE SCALE GENOMIC DNA]</scope>
    <source>
        <strain evidence="2">cv. Jemalong A17</strain>
    </source>
</reference>
<proteinExistence type="predicted"/>
<dbReference type="EMBL" id="PSQE01000006">
    <property type="protein sequence ID" value="RHN49794.1"/>
    <property type="molecule type" value="Genomic_DNA"/>
</dbReference>
<dbReference type="AlphaFoldDB" id="A0A396HDB4"/>
<name>A0A396HDB4_MEDTR</name>
<gene>
    <name evidence="1" type="ORF">MtrunA17_Chr6g0450441</name>
</gene>
<protein>
    <submittedName>
        <fullName evidence="1">Uncharacterized protein</fullName>
    </submittedName>
</protein>